<dbReference type="SUPFAM" id="SSF51735">
    <property type="entry name" value="NAD(P)-binding Rossmann-fold domains"/>
    <property type="match status" value="1"/>
</dbReference>
<dbReference type="EMBL" id="UINC01229370">
    <property type="protein sequence ID" value="SVE61052.1"/>
    <property type="molecule type" value="Genomic_DNA"/>
</dbReference>
<evidence type="ECO:0008006" key="2">
    <source>
        <dbReference type="Google" id="ProtNLM"/>
    </source>
</evidence>
<reference evidence="1" key="1">
    <citation type="submission" date="2018-05" db="EMBL/GenBank/DDBJ databases">
        <authorList>
            <person name="Lanie J.A."/>
            <person name="Ng W.-L."/>
            <person name="Kazmierczak K.M."/>
            <person name="Andrzejewski T.M."/>
            <person name="Davidsen T.M."/>
            <person name="Wayne K.J."/>
            <person name="Tettelin H."/>
            <person name="Glass J.I."/>
            <person name="Rusch D."/>
            <person name="Podicherti R."/>
            <person name="Tsui H.-C.T."/>
            <person name="Winkler M.E."/>
        </authorList>
    </citation>
    <scope>NUCLEOTIDE SEQUENCE</scope>
</reference>
<sequence>GVYLHFLKLGTKASGVYNAGFENISILEMAHKVTEHVPADIEITEQNDPRSYRQNSDKLFGTGFKQKYSVEDGIKDVIEAYNSGRLKDEDLCYNIRAMKQLETLN</sequence>
<accession>A0A383EVS7</accession>
<proteinExistence type="predicted"/>
<dbReference type="Gene3D" id="3.40.50.720">
    <property type="entry name" value="NAD(P)-binding Rossmann-like Domain"/>
    <property type="match status" value="1"/>
</dbReference>
<gene>
    <name evidence="1" type="ORF">METZ01_LOCUS513906</name>
</gene>
<name>A0A383EVS7_9ZZZZ</name>
<organism evidence="1">
    <name type="scientific">marine metagenome</name>
    <dbReference type="NCBI Taxonomy" id="408172"/>
    <lineage>
        <taxon>unclassified sequences</taxon>
        <taxon>metagenomes</taxon>
        <taxon>ecological metagenomes</taxon>
    </lineage>
</organism>
<dbReference type="InterPro" id="IPR036291">
    <property type="entry name" value="NAD(P)-bd_dom_sf"/>
</dbReference>
<evidence type="ECO:0000313" key="1">
    <source>
        <dbReference type="EMBL" id="SVE61052.1"/>
    </source>
</evidence>
<dbReference type="AlphaFoldDB" id="A0A383EVS7"/>
<dbReference type="Gene3D" id="3.90.25.10">
    <property type="entry name" value="UDP-galactose 4-epimerase, domain 1"/>
    <property type="match status" value="1"/>
</dbReference>
<protein>
    <recommendedName>
        <fullName evidence="2">NAD(P)-binding domain-containing protein</fullName>
    </recommendedName>
</protein>
<feature type="non-terminal residue" evidence="1">
    <location>
        <position position="1"/>
    </location>
</feature>